<dbReference type="OrthoDB" id="9800909at2"/>
<dbReference type="GO" id="GO:0051997">
    <property type="term" value="F:2-oxo-4-hydroxy-4-carboxy-5-ureidoimidazoline decarboxylase activity"/>
    <property type="evidence" value="ECO:0007669"/>
    <property type="project" value="UniProtKB-EC"/>
</dbReference>
<dbReference type="Gene3D" id="1.10.3330.10">
    <property type="entry name" value="Oxo-4-hydroxy-4-carboxy-5-ureidoimidazoline decarboxylase"/>
    <property type="match status" value="1"/>
</dbReference>
<dbReference type="InterPro" id="IPR017580">
    <property type="entry name" value="OHCU_decarboxylase-1"/>
</dbReference>
<dbReference type="EC" id="4.1.1.97" evidence="3"/>
<dbReference type="SUPFAM" id="SSF158694">
    <property type="entry name" value="UraD-Like"/>
    <property type="match status" value="1"/>
</dbReference>
<name>A0A495RJD3_9GAMM</name>
<evidence type="ECO:0000256" key="1">
    <source>
        <dbReference type="ARBA" id="ARBA00001163"/>
    </source>
</evidence>
<dbReference type="Pfam" id="PF09349">
    <property type="entry name" value="OHCU_decarbox"/>
    <property type="match status" value="1"/>
</dbReference>
<evidence type="ECO:0000256" key="5">
    <source>
        <dbReference type="ARBA" id="ARBA00022793"/>
    </source>
</evidence>
<feature type="domain" description="Oxo-4-hydroxy-4-carboxy-5-ureidoimidazoline decarboxylase" evidence="8">
    <location>
        <begin position="34"/>
        <end position="189"/>
    </location>
</feature>
<sequence>MKLRTLYLGFFMLSSSVFSANADLSAPYRIQDINNMTDTVYIETFRPLFNDNTWIIEESSKKRPFMGFEDMLQAILNVIKATDQQTQIKLITGHPDLACKSMRAAGIAATSQSEQTKSGLNECTEEEASRLQLLNQQYKDKFGFPFLLAVKGYNKDDIFVEMQQRITNDPDTEFNIAMQQYYKVRLLRMLDLVK</sequence>
<evidence type="ECO:0000256" key="2">
    <source>
        <dbReference type="ARBA" id="ARBA00004754"/>
    </source>
</evidence>
<keyword evidence="4" id="KW-0659">Purine metabolism</keyword>
<comment type="catalytic activity">
    <reaction evidence="1">
        <text>5-hydroxy-2-oxo-4-ureido-2,5-dihydro-1H-imidazole-5-carboxylate + H(+) = (S)-allantoin + CO2</text>
        <dbReference type="Rhea" id="RHEA:26301"/>
        <dbReference type="ChEBI" id="CHEBI:15378"/>
        <dbReference type="ChEBI" id="CHEBI:15678"/>
        <dbReference type="ChEBI" id="CHEBI:16526"/>
        <dbReference type="ChEBI" id="CHEBI:58639"/>
        <dbReference type="EC" id="4.1.1.97"/>
    </reaction>
</comment>
<organism evidence="9 10">
    <name type="scientific">Orbus hercynius</name>
    <dbReference type="NCBI Taxonomy" id="593135"/>
    <lineage>
        <taxon>Bacteria</taxon>
        <taxon>Pseudomonadati</taxon>
        <taxon>Pseudomonadota</taxon>
        <taxon>Gammaproteobacteria</taxon>
        <taxon>Orbales</taxon>
        <taxon>Orbaceae</taxon>
        <taxon>Orbus</taxon>
    </lineage>
</organism>
<feature type="chain" id="PRO_5019726080" description="2-oxo-4-hydroxy-4-carboxy-5-ureidoimidazoline decarboxylase" evidence="7">
    <location>
        <begin position="23"/>
        <end position="194"/>
    </location>
</feature>
<gene>
    <name evidence="9" type="ORF">DES39_0637</name>
</gene>
<evidence type="ECO:0000256" key="7">
    <source>
        <dbReference type="SAM" id="SignalP"/>
    </source>
</evidence>
<feature type="signal peptide" evidence="7">
    <location>
        <begin position="1"/>
        <end position="22"/>
    </location>
</feature>
<evidence type="ECO:0000313" key="10">
    <source>
        <dbReference type="Proteomes" id="UP000278542"/>
    </source>
</evidence>
<dbReference type="NCBIfam" id="TIGR03164">
    <property type="entry name" value="UHCUDC"/>
    <property type="match status" value="1"/>
</dbReference>
<dbReference type="PANTHER" id="PTHR43466">
    <property type="entry name" value="2-OXO-4-HYDROXY-4-CARBOXY-5-UREIDOIMIDAZOLINE DECARBOXYLASE-RELATED"/>
    <property type="match status" value="1"/>
</dbReference>
<dbReference type="InterPro" id="IPR018020">
    <property type="entry name" value="OHCU_decarboxylase"/>
</dbReference>
<dbReference type="GO" id="GO:0019628">
    <property type="term" value="P:urate catabolic process"/>
    <property type="evidence" value="ECO:0007669"/>
    <property type="project" value="UniProtKB-UniPathway"/>
</dbReference>
<protein>
    <recommendedName>
        <fullName evidence="3">2-oxo-4-hydroxy-4-carboxy-5-ureidoimidazoline decarboxylase</fullName>
        <ecNumber evidence="3">4.1.1.97</ecNumber>
    </recommendedName>
</protein>
<dbReference type="AlphaFoldDB" id="A0A495RJD3"/>
<dbReference type="UniPathway" id="UPA00394">
    <property type="reaction ID" value="UER00652"/>
</dbReference>
<dbReference type="EMBL" id="RBWY01000001">
    <property type="protein sequence ID" value="RKS87410.1"/>
    <property type="molecule type" value="Genomic_DNA"/>
</dbReference>
<keyword evidence="10" id="KW-1185">Reference proteome</keyword>
<keyword evidence="6" id="KW-0456">Lyase</keyword>
<dbReference type="GO" id="GO:0000255">
    <property type="term" value="P:allantoin metabolic process"/>
    <property type="evidence" value="ECO:0007669"/>
    <property type="project" value="InterPro"/>
</dbReference>
<dbReference type="PANTHER" id="PTHR43466:SF1">
    <property type="entry name" value="2-OXO-4-HYDROXY-4-CARBOXY-5-UREIDOIMIDAZOLINE DECARBOXYLASE-RELATED"/>
    <property type="match status" value="1"/>
</dbReference>
<evidence type="ECO:0000313" key="9">
    <source>
        <dbReference type="EMBL" id="RKS87410.1"/>
    </source>
</evidence>
<dbReference type="GO" id="GO:0006144">
    <property type="term" value="P:purine nucleobase metabolic process"/>
    <property type="evidence" value="ECO:0007669"/>
    <property type="project" value="UniProtKB-KW"/>
</dbReference>
<evidence type="ECO:0000256" key="3">
    <source>
        <dbReference type="ARBA" id="ARBA00012257"/>
    </source>
</evidence>
<keyword evidence="5" id="KW-0210">Decarboxylase</keyword>
<evidence type="ECO:0000256" key="4">
    <source>
        <dbReference type="ARBA" id="ARBA00022631"/>
    </source>
</evidence>
<evidence type="ECO:0000259" key="8">
    <source>
        <dbReference type="Pfam" id="PF09349"/>
    </source>
</evidence>
<dbReference type="Proteomes" id="UP000278542">
    <property type="component" value="Unassembled WGS sequence"/>
</dbReference>
<comment type="caution">
    <text evidence="9">The sequence shown here is derived from an EMBL/GenBank/DDBJ whole genome shotgun (WGS) entry which is preliminary data.</text>
</comment>
<comment type="pathway">
    <text evidence="2">Purine metabolism; urate degradation; (S)-allantoin from urate: step 3/3.</text>
</comment>
<dbReference type="InterPro" id="IPR036778">
    <property type="entry name" value="OHCU_decarboxylase_sf"/>
</dbReference>
<reference evidence="9 10" key="1">
    <citation type="submission" date="2018-10" db="EMBL/GenBank/DDBJ databases">
        <title>Genomic Encyclopedia of Type Strains, Phase IV (KMG-IV): sequencing the most valuable type-strain genomes for metagenomic binning, comparative biology and taxonomic classification.</title>
        <authorList>
            <person name="Goeker M."/>
        </authorList>
    </citation>
    <scope>NUCLEOTIDE SEQUENCE [LARGE SCALE GENOMIC DNA]</scope>
    <source>
        <strain evidence="9 10">DSM 22228</strain>
    </source>
</reference>
<keyword evidence="7" id="KW-0732">Signal</keyword>
<dbReference type="RefSeq" id="WP_121144308.1">
    <property type="nucleotide sequence ID" value="NZ_RBWY01000001.1"/>
</dbReference>
<proteinExistence type="predicted"/>
<accession>A0A495RJD3</accession>
<evidence type="ECO:0000256" key="6">
    <source>
        <dbReference type="ARBA" id="ARBA00023239"/>
    </source>
</evidence>